<feature type="transmembrane region" description="Helical" evidence="7">
    <location>
        <begin position="21"/>
        <end position="41"/>
    </location>
</feature>
<sequence>MKRIGPRDDDESGIACDRRTFLIGGGALALGGLVGSSGLGAPSDRVPWPETEEFVVGFSPTVSDVAAAAHAAVPDAADVRHSNETIGYATVSLPSVSERVRDGALEAIAATDVVEYVEPNASLHASVVPSDSEYGRQSAPQQVGCEAAWETTFGSEDVSVAVVDQGVQSDHPDLEDATGEAGANFVGSGDDPSPADADERHGTHVAGIAVGATDNGVGTAGISDCSLLTARALGGNGDGSLSNIVDGIQWAADAGADVINVSFGAPRHYETLSSVCEYALEQGALLVGAAGNEGSETVDFPAAYEDVVAVAALDGDEIASYSNAGPAIDVAAPGTDLLSTVPWDDYARISGTSMAAPVVAGVAGLALSAHPDLSPLELREHLLATATDLGLEATAQGAGRIDAAAAVETAPSGNGANGDATGE</sequence>
<dbReference type="PROSITE" id="PS00137">
    <property type="entry name" value="SUBTILASE_HIS"/>
    <property type="match status" value="1"/>
</dbReference>
<dbReference type="InterPro" id="IPR036852">
    <property type="entry name" value="Peptidase_S8/S53_dom_sf"/>
</dbReference>
<dbReference type="PANTHER" id="PTHR43806:SF11">
    <property type="entry name" value="CEREVISIN-RELATED"/>
    <property type="match status" value="1"/>
</dbReference>
<dbReference type="OrthoDB" id="341609at2157"/>
<dbReference type="Gene3D" id="3.40.50.200">
    <property type="entry name" value="Peptidase S8/S53 domain"/>
    <property type="match status" value="1"/>
</dbReference>
<accession>A0A8J8GQW1</accession>
<keyword evidence="7" id="KW-0812">Transmembrane</keyword>
<feature type="active site" description="Charge relay system" evidence="5">
    <location>
        <position position="164"/>
    </location>
</feature>
<dbReference type="Pfam" id="PF00082">
    <property type="entry name" value="Peptidase_S8"/>
    <property type="match status" value="1"/>
</dbReference>
<feature type="active site" description="Charge relay system" evidence="5">
    <location>
        <position position="353"/>
    </location>
</feature>
<keyword evidence="3 5" id="KW-0378">Hydrolase</keyword>
<name>A0A8J8GQW1_9EURY</name>
<dbReference type="InterPro" id="IPR022398">
    <property type="entry name" value="Peptidase_S8_His-AS"/>
</dbReference>
<evidence type="ECO:0000256" key="7">
    <source>
        <dbReference type="SAM" id="Phobius"/>
    </source>
</evidence>
<dbReference type="InterPro" id="IPR023828">
    <property type="entry name" value="Peptidase_S8_Ser-AS"/>
</dbReference>
<dbReference type="PANTHER" id="PTHR43806">
    <property type="entry name" value="PEPTIDASE S8"/>
    <property type="match status" value="1"/>
</dbReference>
<evidence type="ECO:0000313" key="10">
    <source>
        <dbReference type="Proteomes" id="UP000728647"/>
    </source>
</evidence>
<evidence type="ECO:0000256" key="6">
    <source>
        <dbReference type="SAM" id="MobiDB-lite"/>
    </source>
</evidence>
<evidence type="ECO:0000259" key="8">
    <source>
        <dbReference type="Pfam" id="PF00082"/>
    </source>
</evidence>
<dbReference type="InterPro" id="IPR006311">
    <property type="entry name" value="TAT_signal"/>
</dbReference>
<keyword evidence="2 5" id="KW-0645">Protease</keyword>
<protein>
    <submittedName>
        <fullName evidence="9">S8 family serine peptidase</fullName>
    </submittedName>
</protein>
<organism evidence="9 10">
    <name type="scientific">Haloterrigena gelatinilytica</name>
    <dbReference type="NCBI Taxonomy" id="2741724"/>
    <lineage>
        <taxon>Archaea</taxon>
        <taxon>Methanobacteriati</taxon>
        <taxon>Methanobacteriota</taxon>
        <taxon>Stenosarchaea group</taxon>
        <taxon>Halobacteria</taxon>
        <taxon>Halobacteriales</taxon>
        <taxon>Natrialbaceae</taxon>
        <taxon>Haloterrigena</taxon>
    </lineage>
</organism>
<keyword evidence="4 5" id="KW-0720">Serine protease</keyword>
<dbReference type="GO" id="GO:0004252">
    <property type="term" value="F:serine-type endopeptidase activity"/>
    <property type="evidence" value="ECO:0007669"/>
    <property type="project" value="UniProtKB-UniRule"/>
</dbReference>
<proteinExistence type="inferred from homology"/>
<feature type="domain" description="Peptidase S8/S53" evidence="8">
    <location>
        <begin position="156"/>
        <end position="395"/>
    </location>
</feature>
<evidence type="ECO:0000313" key="9">
    <source>
        <dbReference type="EMBL" id="NUB92342.1"/>
    </source>
</evidence>
<dbReference type="PROSITE" id="PS51892">
    <property type="entry name" value="SUBTILASE"/>
    <property type="match status" value="1"/>
</dbReference>
<evidence type="ECO:0000256" key="1">
    <source>
        <dbReference type="ARBA" id="ARBA00011073"/>
    </source>
</evidence>
<feature type="region of interest" description="Disordered" evidence="6">
    <location>
        <begin position="171"/>
        <end position="199"/>
    </location>
</feature>
<comment type="similarity">
    <text evidence="1 5">Belongs to the peptidase S8 family.</text>
</comment>
<dbReference type="InterPro" id="IPR015500">
    <property type="entry name" value="Peptidase_S8_subtilisin-rel"/>
</dbReference>
<dbReference type="PRINTS" id="PR00723">
    <property type="entry name" value="SUBTILISIN"/>
</dbReference>
<dbReference type="PROSITE" id="PS00138">
    <property type="entry name" value="SUBTILASE_SER"/>
    <property type="match status" value="1"/>
</dbReference>
<reference evidence="9" key="1">
    <citation type="submission" date="2020-06" db="EMBL/GenBank/DDBJ databases">
        <title>Haloterrigena sp. nov., an extremely halophilic archaeon isolated from a saline sediment.</title>
        <authorList>
            <person name="Liu B.-B."/>
        </authorList>
    </citation>
    <scope>NUCLEOTIDE SEQUENCE</scope>
    <source>
        <strain evidence="9">SYSU A121-1</strain>
    </source>
</reference>
<dbReference type="RefSeq" id="WP_174702465.1">
    <property type="nucleotide sequence ID" value="NZ_JABURA010000001.1"/>
</dbReference>
<feature type="active site" description="Charge relay system" evidence="5">
    <location>
        <position position="201"/>
    </location>
</feature>
<dbReference type="SUPFAM" id="SSF52743">
    <property type="entry name" value="Subtilisin-like"/>
    <property type="match status" value="1"/>
</dbReference>
<gene>
    <name evidence="9" type="ORF">HT576_15090</name>
</gene>
<comment type="caution">
    <text evidence="9">The sequence shown here is derived from an EMBL/GenBank/DDBJ whole genome shotgun (WGS) entry which is preliminary data.</text>
</comment>
<evidence type="ECO:0000256" key="4">
    <source>
        <dbReference type="ARBA" id="ARBA00022825"/>
    </source>
</evidence>
<keyword evidence="7" id="KW-0472">Membrane</keyword>
<evidence type="ECO:0000256" key="5">
    <source>
        <dbReference type="PROSITE-ProRule" id="PRU01240"/>
    </source>
</evidence>
<dbReference type="EMBL" id="JABURA010000001">
    <property type="protein sequence ID" value="NUB92342.1"/>
    <property type="molecule type" value="Genomic_DNA"/>
</dbReference>
<keyword evidence="7" id="KW-1133">Transmembrane helix</keyword>
<dbReference type="AlphaFoldDB" id="A0A8J8GQW1"/>
<dbReference type="InterPro" id="IPR000209">
    <property type="entry name" value="Peptidase_S8/S53_dom"/>
</dbReference>
<dbReference type="Proteomes" id="UP000728647">
    <property type="component" value="Unassembled WGS sequence"/>
</dbReference>
<dbReference type="PROSITE" id="PS51318">
    <property type="entry name" value="TAT"/>
    <property type="match status" value="1"/>
</dbReference>
<dbReference type="GO" id="GO:0006508">
    <property type="term" value="P:proteolysis"/>
    <property type="evidence" value="ECO:0007669"/>
    <property type="project" value="UniProtKB-KW"/>
</dbReference>
<evidence type="ECO:0000256" key="3">
    <source>
        <dbReference type="ARBA" id="ARBA00022801"/>
    </source>
</evidence>
<dbReference type="InterPro" id="IPR050131">
    <property type="entry name" value="Peptidase_S8_subtilisin-like"/>
</dbReference>
<evidence type="ECO:0000256" key="2">
    <source>
        <dbReference type="ARBA" id="ARBA00022670"/>
    </source>
</evidence>